<keyword evidence="2" id="KW-1185">Reference proteome</keyword>
<evidence type="ECO:0000313" key="2">
    <source>
        <dbReference type="Proteomes" id="UP000011531"/>
    </source>
</evidence>
<comment type="caution">
    <text evidence="1">The sequence shown here is derived from an EMBL/GenBank/DDBJ whole genome shotgun (WGS) entry which is preliminary data.</text>
</comment>
<dbReference type="InterPro" id="IPR036390">
    <property type="entry name" value="WH_DNA-bd_sf"/>
</dbReference>
<organism evidence="1 2">
    <name type="scientific">Natronococcus jeotgali DSM 18795</name>
    <dbReference type="NCBI Taxonomy" id="1227498"/>
    <lineage>
        <taxon>Archaea</taxon>
        <taxon>Methanobacteriati</taxon>
        <taxon>Methanobacteriota</taxon>
        <taxon>Stenosarchaea group</taxon>
        <taxon>Halobacteria</taxon>
        <taxon>Halobacteriales</taxon>
        <taxon>Natrialbaceae</taxon>
        <taxon>Natronococcus</taxon>
    </lineage>
</organism>
<gene>
    <name evidence="1" type="ORF">C492_07945</name>
</gene>
<dbReference type="SUPFAM" id="SSF46785">
    <property type="entry name" value="Winged helix' DNA-binding domain"/>
    <property type="match status" value="1"/>
</dbReference>
<dbReference type="InterPro" id="IPR011991">
    <property type="entry name" value="ArsR-like_HTH"/>
</dbReference>
<name>L9XPK3_9EURY</name>
<accession>L9XPK3</accession>
<sequence>MPRRRNSDSGQYEEVYSTENIVELLRNTRLGTSEVADELGGHRTTAHERLHELKQGGVVTCQRVGNTQIWSLNDEEAH</sequence>
<dbReference type="AlphaFoldDB" id="L9XPK3"/>
<protein>
    <recommendedName>
        <fullName evidence="3">Hth domain-containing protein</fullName>
    </recommendedName>
</protein>
<dbReference type="STRING" id="1227498.C492_07945"/>
<evidence type="ECO:0008006" key="3">
    <source>
        <dbReference type="Google" id="ProtNLM"/>
    </source>
</evidence>
<dbReference type="InterPro" id="IPR036388">
    <property type="entry name" value="WH-like_DNA-bd_sf"/>
</dbReference>
<dbReference type="Gene3D" id="1.10.10.10">
    <property type="entry name" value="Winged helix-like DNA-binding domain superfamily/Winged helix DNA-binding domain"/>
    <property type="match status" value="1"/>
</dbReference>
<reference evidence="1 2" key="1">
    <citation type="journal article" date="2014" name="PLoS Genet.">
        <title>Phylogenetically driven sequencing of extremely halophilic archaea reveals strategies for static and dynamic osmo-response.</title>
        <authorList>
            <person name="Becker E.A."/>
            <person name="Seitzer P.M."/>
            <person name="Tritt A."/>
            <person name="Larsen D."/>
            <person name="Krusor M."/>
            <person name="Yao A.I."/>
            <person name="Wu D."/>
            <person name="Madern D."/>
            <person name="Eisen J.A."/>
            <person name="Darling A.E."/>
            <person name="Facciotti M.T."/>
        </authorList>
    </citation>
    <scope>NUCLEOTIDE SEQUENCE [LARGE SCALE GENOMIC DNA]</scope>
    <source>
        <strain evidence="1 2">DSM 18795</strain>
    </source>
</reference>
<dbReference type="Proteomes" id="UP000011531">
    <property type="component" value="Unassembled WGS sequence"/>
</dbReference>
<evidence type="ECO:0000313" key="1">
    <source>
        <dbReference type="EMBL" id="ELY62513.1"/>
    </source>
</evidence>
<proteinExistence type="predicted"/>
<dbReference type="EMBL" id="AOIA01000057">
    <property type="protein sequence ID" value="ELY62513.1"/>
    <property type="molecule type" value="Genomic_DNA"/>
</dbReference>
<dbReference type="CDD" id="cd00090">
    <property type="entry name" value="HTH_ARSR"/>
    <property type="match status" value="1"/>
</dbReference>